<dbReference type="Proteomes" id="UP001165083">
    <property type="component" value="Unassembled WGS sequence"/>
</dbReference>
<organism evidence="2 3">
    <name type="scientific">Phytophthora lilii</name>
    <dbReference type="NCBI Taxonomy" id="2077276"/>
    <lineage>
        <taxon>Eukaryota</taxon>
        <taxon>Sar</taxon>
        <taxon>Stramenopiles</taxon>
        <taxon>Oomycota</taxon>
        <taxon>Peronosporomycetes</taxon>
        <taxon>Peronosporales</taxon>
        <taxon>Peronosporaceae</taxon>
        <taxon>Phytophthora</taxon>
    </lineage>
</organism>
<reference evidence="2" key="1">
    <citation type="submission" date="2023-04" db="EMBL/GenBank/DDBJ databases">
        <title>Phytophthora lilii NBRC 32176.</title>
        <authorList>
            <person name="Ichikawa N."/>
            <person name="Sato H."/>
            <person name="Tonouchi N."/>
        </authorList>
    </citation>
    <scope>NUCLEOTIDE SEQUENCE</scope>
    <source>
        <strain evidence="2">NBRC 32176</strain>
    </source>
</reference>
<gene>
    <name evidence="2" type="ORF">Plil01_000681100</name>
</gene>
<evidence type="ECO:0000256" key="1">
    <source>
        <dbReference type="SAM" id="MobiDB-lite"/>
    </source>
</evidence>
<sequence>MSIQATCAFSLLGKPSSQQVRSIFESKRCQADGKYVFTSTQGLTSGIKRFPSPHTIKSMIISKNHNYTHHPLAIHFNCHYHELTNIADANDTGSITIFNASYELTQPGDEESFGDGGLSSNWRGALPAPSP</sequence>
<dbReference type="EMBL" id="BSXW01000312">
    <property type="protein sequence ID" value="GMF18268.1"/>
    <property type="molecule type" value="Genomic_DNA"/>
</dbReference>
<accession>A0A9W6WUS0</accession>
<name>A0A9W6WUS0_9STRA</name>
<comment type="caution">
    <text evidence="2">The sequence shown here is derived from an EMBL/GenBank/DDBJ whole genome shotgun (WGS) entry which is preliminary data.</text>
</comment>
<feature type="region of interest" description="Disordered" evidence="1">
    <location>
        <begin position="107"/>
        <end position="131"/>
    </location>
</feature>
<evidence type="ECO:0000313" key="3">
    <source>
        <dbReference type="Proteomes" id="UP001165083"/>
    </source>
</evidence>
<dbReference type="OrthoDB" id="88596at2759"/>
<dbReference type="AlphaFoldDB" id="A0A9W6WUS0"/>
<protein>
    <submittedName>
        <fullName evidence="2">Unnamed protein product</fullName>
    </submittedName>
</protein>
<keyword evidence="3" id="KW-1185">Reference proteome</keyword>
<evidence type="ECO:0000313" key="2">
    <source>
        <dbReference type="EMBL" id="GMF18268.1"/>
    </source>
</evidence>
<proteinExistence type="predicted"/>